<accession>A0A5N5D072</accession>
<proteinExistence type="predicted"/>
<sequence>MVHISYSKLAELQQNYDERLGRIARGEEPYPMDVPTGRFFKRRNRNGAFFRNGDFLKEHLGRAVIRELDDAYEYARLQCDIVQLDRRTYWLDGSAWTGAEADRRACVAAAVAESPTGDDIALTQVLRPHPMAQSPPTERDKLPFTTECGSLWLAAEDALRRAKADPQADWDLFVAFCDSQTVITAFCAFKKAESKGLQWEKFFERTLECLRELKELGLTFHIHWVPAHVGIRGNEAADRLAVETANRNSSVVNTSH</sequence>
<dbReference type="Gene3D" id="3.30.420.10">
    <property type="entry name" value="Ribonuclease H-like superfamily/Ribonuclease H"/>
    <property type="match status" value="1"/>
</dbReference>
<evidence type="ECO:0000313" key="2">
    <source>
        <dbReference type="EMBL" id="KAB2571045.1"/>
    </source>
</evidence>
<dbReference type="CDD" id="cd09276">
    <property type="entry name" value="Rnase_HI_RT_non_LTR"/>
    <property type="match status" value="1"/>
</dbReference>
<dbReference type="OrthoDB" id="3695143at2759"/>
<dbReference type="SUPFAM" id="SSF53098">
    <property type="entry name" value="Ribonuclease H-like"/>
    <property type="match status" value="1"/>
</dbReference>
<evidence type="ECO:0000313" key="3">
    <source>
        <dbReference type="Proteomes" id="UP000325902"/>
    </source>
</evidence>
<organism evidence="2 3">
    <name type="scientific">Lasiodiplodia theobromae</name>
    <dbReference type="NCBI Taxonomy" id="45133"/>
    <lineage>
        <taxon>Eukaryota</taxon>
        <taxon>Fungi</taxon>
        <taxon>Dikarya</taxon>
        <taxon>Ascomycota</taxon>
        <taxon>Pezizomycotina</taxon>
        <taxon>Dothideomycetes</taxon>
        <taxon>Dothideomycetes incertae sedis</taxon>
        <taxon>Botryosphaeriales</taxon>
        <taxon>Botryosphaeriaceae</taxon>
        <taxon>Lasiodiplodia</taxon>
    </lineage>
</organism>
<dbReference type="InterPro" id="IPR036397">
    <property type="entry name" value="RNaseH_sf"/>
</dbReference>
<dbReference type="GO" id="GO:0003676">
    <property type="term" value="F:nucleic acid binding"/>
    <property type="evidence" value="ECO:0007669"/>
    <property type="project" value="InterPro"/>
</dbReference>
<protein>
    <recommendedName>
        <fullName evidence="1">RNase H type-1 domain-containing protein</fullName>
    </recommendedName>
</protein>
<dbReference type="EMBL" id="VCHE01000113">
    <property type="protein sequence ID" value="KAB2571045.1"/>
    <property type="molecule type" value="Genomic_DNA"/>
</dbReference>
<reference evidence="2 3" key="1">
    <citation type="journal article" date="2019" name="Sci. Rep.">
        <title>A multi-omics analysis of the grapevine pathogen Lasiodiplodia theobromae reveals that temperature affects the expression of virulence- and pathogenicity-related genes.</title>
        <authorList>
            <person name="Felix C."/>
            <person name="Meneses R."/>
            <person name="Goncalves M.F.M."/>
            <person name="Tilleman L."/>
            <person name="Duarte A.S."/>
            <person name="Jorrin-Novo J.V."/>
            <person name="Van de Peer Y."/>
            <person name="Deforce D."/>
            <person name="Van Nieuwerburgh F."/>
            <person name="Esteves A.C."/>
            <person name="Alves A."/>
        </authorList>
    </citation>
    <scope>NUCLEOTIDE SEQUENCE [LARGE SCALE GENOMIC DNA]</scope>
    <source>
        <strain evidence="2 3">LA-SOL3</strain>
    </source>
</reference>
<name>A0A5N5D072_9PEZI</name>
<dbReference type="InterPro" id="IPR012337">
    <property type="entry name" value="RNaseH-like_sf"/>
</dbReference>
<evidence type="ECO:0000259" key="1">
    <source>
        <dbReference type="PROSITE" id="PS50879"/>
    </source>
</evidence>
<dbReference type="Proteomes" id="UP000325902">
    <property type="component" value="Unassembled WGS sequence"/>
</dbReference>
<keyword evidence="3" id="KW-1185">Reference proteome</keyword>
<dbReference type="GO" id="GO:0004523">
    <property type="term" value="F:RNA-DNA hybrid ribonuclease activity"/>
    <property type="evidence" value="ECO:0007669"/>
    <property type="project" value="InterPro"/>
</dbReference>
<dbReference type="PROSITE" id="PS50879">
    <property type="entry name" value="RNASE_H_1"/>
    <property type="match status" value="1"/>
</dbReference>
<dbReference type="Pfam" id="PF00075">
    <property type="entry name" value="RNase_H"/>
    <property type="match status" value="1"/>
</dbReference>
<comment type="caution">
    <text evidence="2">The sequence shown here is derived from an EMBL/GenBank/DDBJ whole genome shotgun (WGS) entry which is preliminary data.</text>
</comment>
<dbReference type="InterPro" id="IPR002156">
    <property type="entry name" value="RNaseH_domain"/>
</dbReference>
<feature type="domain" description="RNase H type-1" evidence="1">
    <location>
        <begin position="83"/>
        <end position="246"/>
    </location>
</feature>
<gene>
    <name evidence="2" type="ORF">DBV05_g10270</name>
</gene>
<dbReference type="AlphaFoldDB" id="A0A5N5D072"/>